<comment type="caution">
    <text evidence="1">The sequence shown here is derived from an EMBL/GenBank/DDBJ whole genome shotgun (WGS) entry which is preliminary data.</text>
</comment>
<evidence type="ECO:0008006" key="3">
    <source>
        <dbReference type="Google" id="ProtNLM"/>
    </source>
</evidence>
<evidence type="ECO:0000313" key="2">
    <source>
        <dbReference type="Proteomes" id="UP000625283"/>
    </source>
</evidence>
<protein>
    <recommendedName>
        <fullName evidence="3">Fibronectin type III domain-containing protein</fullName>
    </recommendedName>
</protein>
<dbReference type="EMBL" id="JAERTY010000002">
    <property type="protein sequence ID" value="MBL1408135.1"/>
    <property type="molecule type" value="Genomic_DNA"/>
</dbReference>
<name>A0ABS1R0Y8_9SPHI</name>
<organism evidence="1 2">
    <name type="scientific">Sphingobacterium faecale</name>
    <dbReference type="NCBI Taxonomy" id="2803775"/>
    <lineage>
        <taxon>Bacteria</taxon>
        <taxon>Pseudomonadati</taxon>
        <taxon>Bacteroidota</taxon>
        <taxon>Sphingobacteriia</taxon>
        <taxon>Sphingobacteriales</taxon>
        <taxon>Sphingobacteriaceae</taxon>
        <taxon>Sphingobacterium</taxon>
    </lineage>
</organism>
<gene>
    <name evidence="1" type="ORF">JKG61_05170</name>
</gene>
<dbReference type="RefSeq" id="WP_202101907.1">
    <property type="nucleotide sequence ID" value="NZ_JAERTY010000002.1"/>
</dbReference>
<dbReference type="Gene3D" id="2.60.40.10">
    <property type="entry name" value="Immunoglobulins"/>
    <property type="match status" value="1"/>
</dbReference>
<accession>A0ABS1R0Y8</accession>
<reference evidence="1 2" key="1">
    <citation type="submission" date="2021-01" db="EMBL/GenBank/DDBJ databases">
        <title>C459-1 draft genome sequence.</title>
        <authorList>
            <person name="Zhang X.-F."/>
        </authorList>
    </citation>
    <scope>NUCLEOTIDE SEQUENCE [LARGE SCALE GENOMIC DNA]</scope>
    <source>
        <strain evidence="2">C459-1</strain>
    </source>
</reference>
<proteinExistence type="predicted"/>
<keyword evidence="2" id="KW-1185">Reference proteome</keyword>
<sequence length="205" mass="23288">MRRPTTDFRNLDSAQLIQFGEEIVKKMEEHDAVFVTPTPSLTVMSAAIVDFRKAVANAAFNDRQAISARRESRAELEYLINELSKYVDTMARGNPTIILSAGFVPSKEVDYSMGLNPKALNLRVEPAGLGTMRVVAKIEPWKKARYYQFEFRKKGAETEWEKVLSTKAVLEISNLVAFEEYEFRVTYLGRDTNPNYSDVISTFAL</sequence>
<evidence type="ECO:0000313" key="1">
    <source>
        <dbReference type="EMBL" id="MBL1408135.1"/>
    </source>
</evidence>
<dbReference type="InterPro" id="IPR013783">
    <property type="entry name" value="Ig-like_fold"/>
</dbReference>
<dbReference type="Proteomes" id="UP000625283">
    <property type="component" value="Unassembled WGS sequence"/>
</dbReference>